<evidence type="ECO:0000313" key="3">
    <source>
        <dbReference type="Proteomes" id="UP001500151"/>
    </source>
</evidence>
<organism evidence="2 3">
    <name type="scientific">Streptomyces vastus</name>
    <dbReference type="NCBI Taxonomy" id="285451"/>
    <lineage>
        <taxon>Bacteria</taxon>
        <taxon>Bacillati</taxon>
        <taxon>Actinomycetota</taxon>
        <taxon>Actinomycetes</taxon>
        <taxon>Kitasatosporales</taxon>
        <taxon>Streptomycetaceae</taxon>
        <taxon>Streptomyces</taxon>
    </lineage>
</organism>
<dbReference type="Proteomes" id="UP001500151">
    <property type="component" value="Unassembled WGS sequence"/>
</dbReference>
<feature type="region of interest" description="Disordered" evidence="1">
    <location>
        <begin position="50"/>
        <end position="85"/>
    </location>
</feature>
<comment type="caution">
    <text evidence="2">The sequence shown here is derived from an EMBL/GenBank/DDBJ whole genome shotgun (WGS) entry which is preliminary data.</text>
</comment>
<keyword evidence="3" id="KW-1185">Reference proteome</keyword>
<feature type="compositionally biased region" description="Basic and acidic residues" evidence="1">
    <location>
        <begin position="71"/>
        <end position="84"/>
    </location>
</feature>
<reference evidence="2 3" key="1">
    <citation type="journal article" date="2019" name="Int. J. Syst. Evol. Microbiol.">
        <title>The Global Catalogue of Microorganisms (GCM) 10K type strain sequencing project: providing services to taxonomists for standard genome sequencing and annotation.</title>
        <authorList>
            <consortium name="The Broad Institute Genomics Platform"/>
            <consortium name="The Broad Institute Genome Sequencing Center for Infectious Disease"/>
            <person name="Wu L."/>
            <person name="Ma J."/>
        </authorList>
    </citation>
    <scope>NUCLEOTIDE SEQUENCE [LARGE SCALE GENOMIC DNA]</scope>
    <source>
        <strain evidence="2 3">JCM 4524</strain>
    </source>
</reference>
<gene>
    <name evidence="2" type="ORF">GCM10010307_27300</name>
</gene>
<evidence type="ECO:0000256" key="1">
    <source>
        <dbReference type="SAM" id="MobiDB-lite"/>
    </source>
</evidence>
<name>A0ABN3QS20_9ACTN</name>
<accession>A0ABN3QS20</accession>
<proteinExistence type="predicted"/>
<dbReference type="EMBL" id="BAAASJ010000029">
    <property type="protein sequence ID" value="GAA2633185.1"/>
    <property type="molecule type" value="Genomic_DNA"/>
</dbReference>
<protein>
    <submittedName>
        <fullName evidence="2">Uncharacterized protein</fullName>
    </submittedName>
</protein>
<sequence>MRAADSRADCRRRIPSCAKGATSASRIVGATSGADSVTATLSVLPLSRGELLGHPSGRQGMHAGGTPPVRTNDEDPEGQRRDEDPCVTELLPFHRKSPTATA</sequence>
<evidence type="ECO:0000313" key="2">
    <source>
        <dbReference type="EMBL" id="GAA2633185.1"/>
    </source>
</evidence>